<comment type="caution">
    <text evidence="1">The sequence shown here is derived from an EMBL/GenBank/DDBJ whole genome shotgun (WGS) entry which is preliminary data.</text>
</comment>
<reference evidence="1" key="2">
    <citation type="journal article" date="2020" name="Nat. Commun.">
        <title>Large-scale genome sequencing of mycorrhizal fungi provides insights into the early evolution of symbiotic traits.</title>
        <authorList>
            <person name="Miyauchi S."/>
            <person name="Kiss E."/>
            <person name="Kuo A."/>
            <person name="Drula E."/>
            <person name="Kohler A."/>
            <person name="Sanchez-Garcia M."/>
            <person name="Morin E."/>
            <person name="Andreopoulos B."/>
            <person name="Barry K.W."/>
            <person name="Bonito G."/>
            <person name="Buee M."/>
            <person name="Carver A."/>
            <person name="Chen C."/>
            <person name="Cichocki N."/>
            <person name="Clum A."/>
            <person name="Culley D."/>
            <person name="Crous P.W."/>
            <person name="Fauchery L."/>
            <person name="Girlanda M."/>
            <person name="Hayes R.D."/>
            <person name="Keri Z."/>
            <person name="LaButti K."/>
            <person name="Lipzen A."/>
            <person name="Lombard V."/>
            <person name="Magnuson J."/>
            <person name="Maillard F."/>
            <person name="Murat C."/>
            <person name="Nolan M."/>
            <person name="Ohm R.A."/>
            <person name="Pangilinan J."/>
            <person name="Pereira M.F."/>
            <person name="Perotto S."/>
            <person name="Peter M."/>
            <person name="Pfister S."/>
            <person name="Riley R."/>
            <person name="Sitrit Y."/>
            <person name="Stielow J.B."/>
            <person name="Szollosi G."/>
            <person name="Zifcakova L."/>
            <person name="Stursova M."/>
            <person name="Spatafora J.W."/>
            <person name="Tedersoo L."/>
            <person name="Vaario L.M."/>
            <person name="Yamada A."/>
            <person name="Yan M."/>
            <person name="Wang P."/>
            <person name="Xu J."/>
            <person name="Bruns T."/>
            <person name="Baldrian P."/>
            <person name="Vilgalys R."/>
            <person name="Dunand C."/>
            <person name="Henrissat B."/>
            <person name="Grigoriev I.V."/>
            <person name="Hibbett D."/>
            <person name="Nagy L.G."/>
            <person name="Martin F.M."/>
        </authorList>
    </citation>
    <scope>NUCLEOTIDE SEQUENCE</scope>
    <source>
        <strain evidence="1">P2</strain>
    </source>
</reference>
<name>A0ACB6ZGR3_THEGA</name>
<proteinExistence type="predicted"/>
<protein>
    <submittedName>
        <fullName evidence="1">Uncharacterized protein</fullName>
    </submittedName>
</protein>
<sequence>MTWFKSLGHQSSRSQPQLQSPTTRQDLCETCGKRPKFVEKDGTVHPYCGRTCAKAQQPTCKLPGCKESGRSAFSGFCSPRHARSAVQIGQSTPCHRCGKHPQVIGGLCLQCNNQGDSESRLRELKPRDPKLISSVASVVQGWKGVGVVEVHKVYEIFLPKDVYAAREVYRWDTLGDTNQIRTFYGAQCICDLGVTNNSLCNWKSCGICSIIKSSFTAFEFGATSNSGRYGEGIYSYFDPSMADRFATSSVSSPYRAMLACDVNLEDEDRMFVSSARAIIPRFVILYTKGA</sequence>
<gene>
    <name evidence="1" type="ORF">BDM02DRAFT_3143647</name>
</gene>
<keyword evidence="2" id="KW-1185">Reference proteome</keyword>
<evidence type="ECO:0000313" key="2">
    <source>
        <dbReference type="Proteomes" id="UP000886501"/>
    </source>
</evidence>
<reference evidence="1" key="1">
    <citation type="submission" date="2019-10" db="EMBL/GenBank/DDBJ databases">
        <authorList>
            <consortium name="DOE Joint Genome Institute"/>
            <person name="Kuo A."/>
            <person name="Miyauchi S."/>
            <person name="Kiss E."/>
            <person name="Drula E."/>
            <person name="Kohler A."/>
            <person name="Sanchez-Garcia M."/>
            <person name="Andreopoulos B."/>
            <person name="Barry K.W."/>
            <person name="Bonito G."/>
            <person name="Buee M."/>
            <person name="Carver A."/>
            <person name="Chen C."/>
            <person name="Cichocki N."/>
            <person name="Clum A."/>
            <person name="Culley D."/>
            <person name="Crous P.W."/>
            <person name="Fauchery L."/>
            <person name="Girlanda M."/>
            <person name="Hayes R."/>
            <person name="Keri Z."/>
            <person name="Labutti K."/>
            <person name="Lipzen A."/>
            <person name="Lombard V."/>
            <person name="Magnuson J."/>
            <person name="Maillard F."/>
            <person name="Morin E."/>
            <person name="Murat C."/>
            <person name="Nolan M."/>
            <person name="Ohm R."/>
            <person name="Pangilinan J."/>
            <person name="Pereira M."/>
            <person name="Perotto S."/>
            <person name="Peter M."/>
            <person name="Riley R."/>
            <person name="Sitrit Y."/>
            <person name="Stielow B."/>
            <person name="Szollosi G."/>
            <person name="Zifcakova L."/>
            <person name="Stursova M."/>
            <person name="Spatafora J.W."/>
            <person name="Tedersoo L."/>
            <person name="Vaario L.-M."/>
            <person name="Yamada A."/>
            <person name="Yan M."/>
            <person name="Wang P."/>
            <person name="Xu J."/>
            <person name="Bruns T."/>
            <person name="Baldrian P."/>
            <person name="Vilgalys R."/>
            <person name="Henrissat B."/>
            <person name="Grigoriev I.V."/>
            <person name="Hibbett D."/>
            <person name="Nagy L.G."/>
            <person name="Martin F.M."/>
        </authorList>
    </citation>
    <scope>NUCLEOTIDE SEQUENCE</scope>
    <source>
        <strain evidence="1">P2</strain>
    </source>
</reference>
<dbReference type="EMBL" id="MU118007">
    <property type="protein sequence ID" value="KAF9648846.1"/>
    <property type="molecule type" value="Genomic_DNA"/>
</dbReference>
<organism evidence="1 2">
    <name type="scientific">Thelephora ganbajun</name>
    <name type="common">Ganba fungus</name>
    <dbReference type="NCBI Taxonomy" id="370292"/>
    <lineage>
        <taxon>Eukaryota</taxon>
        <taxon>Fungi</taxon>
        <taxon>Dikarya</taxon>
        <taxon>Basidiomycota</taxon>
        <taxon>Agaricomycotina</taxon>
        <taxon>Agaricomycetes</taxon>
        <taxon>Thelephorales</taxon>
        <taxon>Thelephoraceae</taxon>
        <taxon>Thelephora</taxon>
    </lineage>
</organism>
<accession>A0ACB6ZGR3</accession>
<dbReference type="Proteomes" id="UP000886501">
    <property type="component" value="Unassembled WGS sequence"/>
</dbReference>
<evidence type="ECO:0000313" key="1">
    <source>
        <dbReference type="EMBL" id="KAF9648846.1"/>
    </source>
</evidence>